<reference evidence="2 3" key="1">
    <citation type="submission" date="2019-11" db="EMBL/GenBank/DDBJ databases">
        <authorList>
            <person name="Zheng R.K."/>
            <person name="Sun C.M."/>
        </authorList>
    </citation>
    <scope>NUCLEOTIDE SEQUENCE [LARGE SCALE GENOMIC DNA]</scope>
    <source>
        <strain evidence="2 3">SRB007</strain>
    </source>
</reference>
<keyword evidence="1" id="KW-1133">Transmembrane helix</keyword>
<evidence type="ECO:0000313" key="2">
    <source>
        <dbReference type="EMBL" id="QGY40919.1"/>
    </source>
</evidence>
<dbReference type="AlphaFoldDB" id="A0A6I6JIE8"/>
<sequence length="203" mass="21892">MIESISTAFNSLTAADIASLLVSVALVVLTAVLARYTRTLAIEAKKARELQTSPNVIVTAVHDESRPTIIMLVVQNIGNGMALDVSFMSSVPLQKAYGISEDTKREPQPIDRGPLVTGIPALGPGESRKMDWGQPGGLFKLVGSEAVTIECKYTSQEGQNYSGMFKVDIESFMMTNANESMPLRTVKALEDIADNTKKALSKL</sequence>
<evidence type="ECO:0000313" key="3">
    <source>
        <dbReference type="Proteomes" id="UP000428328"/>
    </source>
</evidence>
<dbReference type="KEGG" id="psel:GM415_12520"/>
<evidence type="ECO:0000256" key="1">
    <source>
        <dbReference type="SAM" id="Phobius"/>
    </source>
</evidence>
<gene>
    <name evidence="2" type="ORF">GM415_12520</name>
</gene>
<keyword evidence="1" id="KW-0472">Membrane</keyword>
<accession>A0A6I6JIE8</accession>
<keyword evidence="1" id="KW-0812">Transmembrane</keyword>
<keyword evidence="3" id="KW-1185">Reference proteome</keyword>
<name>A0A6I6JIE8_9BACT</name>
<organism evidence="2 3">
    <name type="scientific">Pseudodesulfovibrio cashew</name>
    <dbReference type="NCBI Taxonomy" id="2678688"/>
    <lineage>
        <taxon>Bacteria</taxon>
        <taxon>Pseudomonadati</taxon>
        <taxon>Thermodesulfobacteriota</taxon>
        <taxon>Desulfovibrionia</taxon>
        <taxon>Desulfovibrionales</taxon>
        <taxon>Desulfovibrionaceae</taxon>
    </lineage>
</organism>
<dbReference type="RefSeq" id="WP_158948680.1">
    <property type="nucleotide sequence ID" value="NZ_CP046400.1"/>
</dbReference>
<proteinExistence type="predicted"/>
<feature type="transmembrane region" description="Helical" evidence="1">
    <location>
        <begin position="17"/>
        <end position="36"/>
    </location>
</feature>
<protein>
    <submittedName>
        <fullName evidence="2">Uncharacterized protein</fullName>
    </submittedName>
</protein>
<dbReference type="EMBL" id="CP046400">
    <property type="protein sequence ID" value="QGY40919.1"/>
    <property type="molecule type" value="Genomic_DNA"/>
</dbReference>
<dbReference type="Proteomes" id="UP000428328">
    <property type="component" value="Chromosome"/>
</dbReference>